<feature type="domain" description="Helicase ATP-binding" evidence="17">
    <location>
        <begin position="285"/>
        <end position="446"/>
    </location>
</feature>
<dbReference type="RefSeq" id="WP_307203952.1">
    <property type="nucleotide sequence ID" value="NZ_JAUSSU010000004.1"/>
</dbReference>
<dbReference type="InterPro" id="IPR033454">
    <property type="entry name" value="RecG_wedge"/>
</dbReference>
<evidence type="ECO:0000256" key="10">
    <source>
        <dbReference type="ARBA" id="ARBA00023204"/>
    </source>
</evidence>
<comment type="catalytic activity">
    <reaction evidence="14 15">
        <text>ATP + H2O = ADP + phosphate + H(+)</text>
        <dbReference type="Rhea" id="RHEA:13065"/>
        <dbReference type="ChEBI" id="CHEBI:15377"/>
        <dbReference type="ChEBI" id="CHEBI:15378"/>
        <dbReference type="ChEBI" id="CHEBI:30616"/>
        <dbReference type="ChEBI" id="CHEBI:43474"/>
        <dbReference type="ChEBI" id="CHEBI:456216"/>
        <dbReference type="EC" id="5.6.2.4"/>
    </reaction>
</comment>
<dbReference type="Pfam" id="PF00271">
    <property type="entry name" value="Helicase_C"/>
    <property type="match status" value="1"/>
</dbReference>
<evidence type="ECO:0000259" key="18">
    <source>
        <dbReference type="PROSITE" id="PS51194"/>
    </source>
</evidence>
<dbReference type="NCBIfam" id="TIGR00643">
    <property type="entry name" value="recG"/>
    <property type="match status" value="1"/>
</dbReference>
<dbReference type="PROSITE" id="PS51194">
    <property type="entry name" value="HELICASE_CTER"/>
    <property type="match status" value="1"/>
</dbReference>
<feature type="compositionally biased region" description="Low complexity" evidence="16">
    <location>
        <begin position="135"/>
        <end position="152"/>
    </location>
</feature>
<evidence type="ECO:0000256" key="6">
    <source>
        <dbReference type="ARBA" id="ARBA00022806"/>
    </source>
</evidence>
<comment type="similarity">
    <text evidence="1 15">Belongs to the helicase family. RecG subfamily.</text>
</comment>
<keyword evidence="6 15" id="KW-0347">Helicase</keyword>
<dbReference type="CDD" id="cd17992">
    <property type="entry name" value="DEXHc_RecG"/>
    <property type="match status" value="1"/>
</dbReference>
<keyword evidence="3 15" id="KW-0547">Nucleotide-binding</keyword>
<keyword evidence="8" id="KW-0238">DNA-binding</keyword>
<dbReference type="Pfam" id="PF00270">
    <property type="entry name" value="DEAD"/>
    <property type="match status" value="1"/>
</dbReference>
<comment type="function">
    <text evidence="15">Plays a critical role in recombination and DNA repair. Helps process Holliday junction intermediates to mature products by catalyzing branch migration. Has replication fork regression activity, unwinds stalled or blocked replication forks to make a HJ that can be resolved. Has a DNA unwinding activity characteristic of a DNA helicase with 3'-5' polarity.</text>
</comment>
<evidence type="ECO:0000256" key="16">
    <source>
        <dbReference type="SAM" id="MobiDB-lite"/>
    </source>
</evidence>
<keyword evidence="7 15" id="KW-0067">ATP-binding</keyword>
<comment type="caution">
    <text evidence="19">The sequence shown here is derived from an EMBL/GenBank/DDBJ whole genome shotgun (WGS) entry which is preliminary data.</text>
</comment>
<evidence type="ECO:0000256" key="12">
    <source>
        <dbReference type="ARBA" id="ARBA00034617"/>
    </source>
</evidence>
<dbReference type="SMART" id="SM00490">
    <property type="entry name" value="HELICc"/>
    <property type="match status" value="1"/>
</dbReference>
<dbReference type="GO" id="GO:0003678">
    <property type="term" value="F:DNA helicase activity"/>
    <property type="evidence" value="ECO:0007669"/>
    <property type="project" value="UniProtKB-EC"/>
</dbReference>
<dbReference type="Gene3D" id="3.40.50.300">
    <property type="entry name" value="P-loop containing nucleotide triphosphate hydrolases"/>
    <property type="match status" value="2"/>
</dbReference>
<dbReference type="InterPro" id="IPR001650">
    <property type="entry name" value="Helicase_C-like"/>
</dbReference>
<dbReference type="PANTHER" id="PTHR47964">
    <property type="entry name" value="ATP-DEPENDENT DNA HELICASE HOMOLOG RECG, CHLOROPLASTIC"/>
    <property type="match status" value="1"/>
</dbReference>
<dbReference type="PANTHER" id="PTHR47964:SF1">
    <property type="entry name" value="ATP-DEPENDENT DNA HELICASE HOMOLOG RECG, CHLOROPLASTIC"/>
    <property type="match status" value="1"/>
</dbReference>
<evidence type="ECO:0000256" key="8">
    <source>
        <dbReference type="ARBA" id="ARBA00023125"/>
    </source>
</evidence>
<keyword evidence="20" id="KW-1185">Reference proteome</keyword>
<dbReference type="EMBL" id="JAUSSU010000004">
    <property type="protein sequence ID" value="MDQ0113002.1"/>
    <property type="molecule type" value="Genomic_DNA"/>
</dbReference>
<feature type="region of interest" description="Disordered" evidence="16">
    <location>
        <begin position="130"/>
        <end position="152"/>
    </location>
</feature>
<dbReference type="InterPro" id="IPR045562">
    <property type="entry name" value="RecG_dom3_C"/>
</dbReference>
<dbReference type="SUPFAM" id="SSF52540">
    <property type="entry name" value="P-loop containing nucleoside triphosphate hydrolases"/>
    <property type="match status" value="2"/>
</dbReference>
<organism evidence="19 20">
    <name type="scientific">Paenibacillus harenae</name>
    <dbReference type="NCBI Taxonomy" id="306543"/>
    <lineage>
        <taxon>Bacteria</taxon>
        <taxon>Bacillati</taxon>
        <taxon>Bacillota</taxon>
        <taxon>Bacilli</taxon>
        <taxon>Bacillales</taxon>
        <taxon>Paenibacillaceae</taxon>
        <taxon>Paenibacillus</taxon>
    </lineage>
</organism>
<gene>
    <name evidence="19" type="ORF">J2T15_002437</name>
</gene>
<keyword evidence="10 15" id="KW-0234">DNA repair</keyword>
<dbReference type="CDD" id="cd18811">
    <property type="entry name" value="SF2_C_RecG"/>
    <property type="match status" value="1"/>
</dbReference>
<name>A0ABT9U037_PAEHA</name>
<evidence type="ECO:0000313" key="20">
    <source>
        <dbReference type="Proteomes" id="UP001229346"/>
    </source>
</evidence>
<dbReference type="PROSITE" id="PS51192">
    <property type="entry name" value="HELICASE_ATP_BIND_1"/>
    <property type="match status" value="1"/>
</dbReference>
<dbReference type="NCBIfam" id="NF008165">
    <property type="entry name" value="PRK10917.1-3"/>
    <property type="match status" value="1"/>
</dbReference>
<dbReference type="InterPro" id="IPR027417">
    <property type="entry name" value="P-loop_NTPase"/>
</dbReference>
<dbReference type="Gene3D" id="2.40.50.140">
    <property type="entry name" value="Nucleic acid-binding proteins"/>
    <property type="match status" value="1"/>
</dbReference>
<evidence type="ECO:0000256" key="4">
    <source>
        <dbReference type="ARBA" id="ARBA00022763"/>
    </source>
</evidence>
<dbReference type="InterPro" id="IPR004609">
    <property type="entry name" value="ATP-dep_DNA_helicase_RecG"/>
</dbReference>
<keyword evidence="11" id="KW-0413">Isomerase</keyword>
<evidence type="ECO:0000313" key="19">
    <source>
        <dbReference type="EMBL" id="MDQ0113002.1"/>
    </source>
</evidence>
<dbReference type="InterPro" id="IPR011545">
    <property type="entry name" value="DEAD/DEAH_box_helicase_dom"/>
</dbReference>
<evidence type="ECO:0000259" key="17">
    <source>
        <dbReference type="PROSITE" id="PS51192"/>
    </source>
</evidence>
<sequence length="695" mass="78248">MMISLDQISVKQIKGVSAPKEQELHAFGVQSVADLLDYFPYRYEDYRIRNLADAKDGEKVTVLGYIRGVPLLQRYGKGKSRLTCKIEIDGWLVTAVWFNRHYLQEQLTVGREVMLTGKWEQHRLQLTVSDSEFQGGSSESSGTGAGGKSAKSGTLQPVYSVGGSITQPWMRKTIRQALTQYETMIEEVLPHELVQRHQLMARREAVRHIHLPEDAKEGQAARRRLVYEELFLFQLKLQAYRALNRKRSDGLALRVESEWIRQFAATLPFELTDAQKKVVNEILMDMRRPSSMNRLLQGDVGSGKTVVAAMALYGAVRAGHQGALMVPTEILADQHMRSLQKLFGGMGIEVGLLTGSLTERKRRDVLAGLQMGIIDIAVGTHALIQGDVFFRSLGLVVTDEQHRFGVNQRSVLRRKGMNPDVLTMTATPIPRTLAITAFGDMDVSTLRERPHGRKPIKTYWVKHDMMDRVLEFIRKEVDQGRQAYIICPLIEESEKLDVQNAIDLHIQMQQAFPQYKVALLHGRLSAADKEAVMGAFGANETQVLVATTVVEVGVDVPNSTLMVIMDAERFGLSQLHQLRGRVGRGEHQSHCILVADPKSETGRERMKVMTDTDDGFEVARRDLELRGPGDFFGTKQSGLPEFRLADMVADYEMLEEARDDAGELTGQDDFWTNPSYARLRALLQKDQIFQGEQLD</sequence>
<evidence type="ECO:0000256" key="15">
    <source>
        <dbReference type="RuleBase" id="RU363016"/>
    </source>
</evidence>
<dbReference type="Proteomes" id="UP001229346">
    <property type="component" value="Unassembled WGS sequence"/>
</dbReference>
<dbReference type="SMART" id="SM00487">
    <property type="entry name" value="DEXDc"/>
    <property type="match status" value="1"/>
</dbReference>
<evidence type="ECO:0000256" key="1">
    <source>
        <dbReference type="ARBA" id="ARBA00007504"/>
    </source>
</evidence>
<dbReference type="SUPFAM" id="SSF50249">
    <property type="entry name" value="Nucleic acid-binding proteins"/>
    <property type="match status" value="1"/>
</dbReference>
<dbReference type="GO" id="GO:0016787">
    <property type="term" value="F:hydrolase activity"/>
    <property type="evidence" value="ECO:0007669"/>
    <property type="project" value="UniProtKB-KW"/>
</dbReference>
<evidence type="ECO:0000256" key="9">
    <source>
        <dbReference type="ARBA" id="ARBA00023172"/>
    </source>
</evidence>
<dbReference type="Pfam" id="PF19833">
    <property type="entry name" value="RecG_dom3_C"/>
    <property type="match status" value="1"/>
</dbReference>
<comment type="catalytic activity">
    <reaction evidence="12 15">
        <text>Couples ATP hydrolysis with the unwinding of duplex DNA by translocating in the 3'-5' direction.</text>
        <dbReference type="EC" id="5.6.2.4"/>
    </reaction>
</comment>
<proteinExistence type="inferred from homology"/>
<evidence type="ECO:0000256" key="11">
    <source>
        <dbReference type="ARBA" id="ARBA00023235"/>
    </source>
</evidence>
<dbReference type="InterPro" id="IPR012340">
    <property type="entry name" value="NA-bd_OB-fold"/>
</dbReference>
<dbReference type="EC" id="5.6.2.4" evidence="13 15"/>
<keyword evidence="5 15" id="KW-0378">Hydrolase</keyword>
<evidence type="ECO:0000256" key="3">
    <source>
        <dbReference type="ARBA" id="ARBA00022741"/>
    </source>
</evidence>
<dbReference type="InterPro" id="IPR014001">
    <property type="entry name" value="Helicase_ATP-bd"/>
</dbReference>
<keyword evidence="4 15" id="KW-0227">DNA damage</keyword>
<evidence type="ECO:0000256" key="7">
    <source>
        <dbReference type="ARBA" id="ARBA00022840"/>
    </source>
</evidence>
<keyword evidence="9 15" id="KW-0233">DNA recombination</keyword>
<protein>
    <recommendedName>
        <fullName evidence="2 15">ATP-dependent DNA helicase RecG</fullName>
        <ecNumber evidence="13 15">5.6.2.4</ecNumber>
    </recommendedName>
</protein>
<reference evidence="19 20" key="1">
    <citation type="submission" date="2023-07" db="EMBL/GenBank/DDBJ databases">
        <title>Sorghum-associated microbial communities from plants grown in Nebraska, USA.</title>
        <authorList>
            <person name="Schachtman D."/>
        </authorList>
    </citation>
    <scope>NUCLEOTIDE SEQUENCE [LARGE SCALE GENOMIC DNA]</scope>
    <source>
        <strain evidence="19 20">CC482</strain>
    </source>
</reference>
<dbReference type="InterPro" id="IPR047112">
    <property type="entry name" value="RecG/Mfd"/>
</dbReference>
<evidence type="ECO:0000256" key="14">
    <source>
        <dbReference type="ARBA" id="ARBA00048988"/>
    </source>
</evidence>
<dbReference type="NCBIfam" id="NF008168">
    <property type="entry name" value="PRK10917.2-2"/>
    <property type="match status" value="1"/>
</dbReference>
<evidence type="ECO:0000256" key="2">
    <source>
        <dbReference type="ARBA" id="ARBA00017846"/>
    </source>
</evidence>
<dbReference type="CDD" id="cd04488">
    <property type="entry name" value="RecG_wedge_OBF"/>
    <property type="match status" value="1"/>
</dbReference>
<feature type="domain" description="Helicase C-terminal" evidence="18">
    <location>
        <begin position="465"/>
        <end position="624"/>
    </location>
</feature>
<evidence type="ECO:0000256" key="5">
    <source>
        <dbReference type="ARBA" id="ARBA00022801"/>
    </source>
</evidence>
<evidence type="ECO:0000256" key="13">
    <source>
        <dbReference type="ARBA" id="ARBA00034808"/>
    </source>
</evidence>
<accession>A0ABT9U037</accession>
<dbReference type="Pfam" id="PF17191">
    <property type="entry name" value="RecG_wedge"/>
    <property type="match status" value="1"/>
</dbReference>